<dbReference type="Gene3D" id="3.60.40.10">
    <property type="entry name" value="PPM-type phosphatase domain"/>
    <property type="match status" value="1"/>
</dbReference>
<protein>
    <recommendedName>
        <fullName evidence="1">protein-serine/threonine phosphatase</fullName>
        <ecNumber evidence="1">3.1.3.16</ecNumber>
    </recommendedName>
</protein>
<dbReference type="InterPro" id="IPR036457">
    <property type="entry name" value="PPM-type-like_dom_sf"/>
</dbReference>
<dbReference type="PROSITE" id="PS01032">
    <property type="entry name" value="PPM_1"/>
    <property type="match status" value="1"/>
</dbReference>
<dbReference type="InterPro" id="IPR000222">
    <property type="entry name" value="PP2C_BS"/>
</dbReference>
<evidence type="ECO:0000313" key="2">
    <source>
        <dbReference type="EMBL" id="EEE67693.1"/>
    </source>
</evidence>
<proteinExistence type="predicted"/>
<dbReference type="GO" id="GO:0043169">
    <property type="term" value="F:cation binding"/>
    <property type="evidence" value="ECO:0007669"/>
    <property type="project" value="InterPro"/>
</dbReference>
<organism evidence="2">
    <name type="scientific">Oryza sativa subsp. japonica</name>
    <name type="common">Rice</name>
    <dbReference type="NCBI Taxonomy" id="39947"/>
    <lineage>
        <taxon>Eukaryota</taxon>
        <taxon>Viridiplantae</taxon>
        <taxon>Streptophyta</taxon>
        <taxon>Embryophyta</taxon>
        <taxon>Tracheophyta</taxon>
        <taxon>Spermatophyta</taxon>
        <taxon>Magnoliopsida</taxon>
        <taxon>Liliopsida</taxon>
        <taxon>Poales</taxon>
        <taxon>Poaceae</taxon>
        <taxon>BOP clade</taxon>
        <taxon>Oryzoideae</taxon>
        <taxon>Oryzeae</taxon>
        <taxon>Oryzinae</taxon>
        <taxon>Oryza</taxon>
        <taxon>Oryza sativa</taxon>
    </lineage>
</organism>
<name>B9FUI6_ORYSJ</name>
<dbReference type="EMBL" id="CM000144">
    <property type="protein sequence ID" value="EEE67693.1"/>
    <property type="molecule type" value="Genomic_DNA"/>
</dbReference>
<reference evidence="2" key="1">
    <citation type="journal article" date="2005" name="PLoS Biol.">
        <title>The genomes of Oryza sativa: a history of duplications.</title>
        <authorList>
            <person name="Yu J."/>
            <person name="Wang J."/>
            <person name="Lin W."/>
            <person name="Li S."/>
            <person name="Li H."/>
            <person name="Zhou J."/>
            <person name="Ni P."/>
            <person name="Dong W."/>
            <person name="Hu S."/>
            <person name="Zeng C."/>
            <person name="Zhang J."/>
            <person name="Zhang Y."/>
            <person name="Li R."/>
            <person name="Xu Z."/>
            <person name="Li S."/>
            <person name="Li X."/>
            <person name="Zheng H."/>
            <person name="Cong L."/>
            <person name="Lin L."/>
            <person name="Yin J."/>
            <person name="Geng J."/>
            <person name="Li G."/>
            <person name="Shi J."/>
            <person name="Liu J."/>
            <person name="Lv H."/>
            <person name="Li J."/>
            <person name="Wang J."/>
            <person name="Deng Y."/>
            <person name="Ran L."/>
            <person name="Shi X."/>
            <person name="Wang X."/>
            <person name="Wu Q."/>
            <person name="Li C."/>
            <person name="Ren X."/>
            <person name="Wang J."/>
            <person name="Wang X."/>
            <person name="Li D."/>
            <person name="Liu D."/>
            <person name="Zhang X."/>
            <person name="Ji Z."/>
            <person name="Zhao W."/>
            <person name="Sun Y."/>
            <person name="Zhang Z."/>
            <person name="Bao J."/>
            <person name="Han Y."/>
            <person name="Dong L."/>
            <person name="Ji J."/>
            <person name="Chen P."/>
            <person name="Wu S."/>
            <person name="Liu J."/>
            <person name="Xiao Y."/>
            <person name="Bu D."/>
            <person name="Tan J."/>
            <person name="Yang L."/>
            <person name="Ye C."/>
            <person name="Zhang J."/>
            <person name="Xu J."/>
            <person name="Zhou Y."/>
            <person name="Yu Y."/>
            <person name="Zhang B."/>
            <person name="Zhuang S."/>
            <person name="Wei H."/>
            <person name="Liu B."/>
            <person name="Lei M."/>
            <person name="Yu H."/>
            <person name="Li Y."/>
            <person name="Xu H."/>
            <person name="Wei S."/>
            <person name="He X."/>
            <person name="Fang L."/>
            <person name="Zhang Z."/>
            <person name="Zhang Y."/>
            <person name="Huang X."/>
            <person name="Su Z."/>
            <person name="Tong W."/>
            <person name="Li J."/>
            <person name="Tong Z."/>
            <person name="Li S."/>
            <person name="Ye J."/>
            <person name="Wang L."/>
            <person name="Fang L."/>
            <person name="Lei T."/>
            <person name="Chen C."/>
            <person name="Chen H."/>
            <person name="Xu Z."/>
            <person name="Li H."/>
            <person name="Huang H."/>
            <person name="Zhang F."/>
            <person name="Xu H."/>
            <person name="Li N."/>
            <person name="Zhao C."/>
            <person name="Li S."/>
            <person name="Dong L."/>
            <person name="Huang Y."/>
            <person name="Li L."/>
            <person name="Xi Y."/>
            <person name="Qi Q."/>
            <person name="Li W."/>
            <person name="Zhang B."/>
            <person name="Hu W."/>
            <person name="Zhang Y."/>
            <person name="Tian X."/>
            <person name="Jiao Y."/>
            <person name="Liang X."/>
            <person name="Jin J."/>
            <person name="Gao L."/>
            <person name="Zheng W."/>
            <person name="Hao B."/>
            <person name="Liu S."/>
            <person name="Wang W."/>
            <person name="Yuan L."/>
            <person name="Cao M."/>
            <person name="McDermott J."/>
            <person name="Samudrala R."/>
            <person name="Wang J."/>
            <person name="Wong G.K."/>
            <person name="Yang H."/>
        </authorList>
    </citation>
    <scope>NUCLEOTIDE SEQUENCE [LARGE SCALE GENOMIC DNA]</scope>
</reference>
<dbReference type="EC" id="3.1.3.16" evidence="1"/>
<dbReference type="SUPFAM" id="SSF81606">
    <property type="entry name" value="PP2C-like"/>
    <property type="match status" value="1"/>
</dbReference>
<evidence type="ECO:0000256" key="1">
    <source>
        <dbReference type="ARBA" id="ARBA00013081"/>
    </source>
</evidence>
<accession>B9FUI6</accession>
<gene>
    <name evidence="2" type="ORF">OsJ_25353</name>
</gene>
<reference evidence="2" key="2">
    <citation type="submission" date="2008-12" db="EMBL/GenBank/DDBJ databases">
        <title>Improved gene annotation of the rice (Oryza sativa) genomes.</title>
        <authorList>
            <person name="Wang J."/>
            <person name="Li R."/>
            <person name="Fan W."/>
            <person name="Huang Q."/>
            <person name="Zhang J."/>
            <person name="Zhou Y."/>
            <person name="Hu Y."/>
            <person name="Zi S."/>
            <person name="Li J."/>
            <person name="Ni P."/>
            <person name="Zheng H."/>
            <person name="Zhang Y."/>
            <person name="Zhao M."/>
            <person name="Hao Q."/>
            <person name="McDermott J."/>
            <person name="Samudrala R."/>
            <person name="Kristiansen K."/>
            <person name="Wong G.K.-S."/>
        </authorList>
    </citation>
    <scope>NUCLEOTIDE SEQUENCE</scope>
</reference>
<dbReference type="AlphaFoldDB" id="B9FUI6"/>
<dbReference type="Proteomes" id="UP000007752">
    <property type="component" value="Chromosome 7"/>
</dbReference>
<dbReference type="GO" id="GO:0004722">
    <property type="term" value="F:protein serine/threonine phosphatase activity"/>
    <property type="evidence" value="ECO:0007669"/>
    <property type="project" value="UniProtKB-EC"/>
</dbReference>
<sequence length="178" mass="18753">MGCAQGKCCVPRRQRGRGGGGAVGGRGGATLGRVAVPGAGLVREYGTLAVAGLYPESPGGESQDGHLVATRFAGDPDLHLFAVFDGHGACRAACAGFARDALPRLLAGVAAYEDPREACSAIAAESYKLWLEHENRTDDITIIIVHIRDSENVGAQHSNFFRHKTTLLIGLQRFIVLS</sequence>